<evidence type="ECO:0000256" key="3">
    <source>
        <dbReference type="ARBA" id="ARBA00005300"/>
    </source>
</evidence>
<feature type="transmembrane region" description="Helical" evidence="12">
    <location>
        <begin position="1234"/>
        <end position="1252"/>
    </location>
</feature>
<dbReference type="FunFam" id="3.40.970.10:FF:000002">
    <property type="entry name" value="Ribonuclease H"/>
    <property type="match status" value="1"/>
</dbReference>
<dbReference type="InterPro" id="IPR025452">
    <property type="entry name" value="DUF4218"/>
</dbReference>
<dbReference type="PANTHER" id="PTHR48258">
    <property type="entry name" value="DUF4218 DOMAIN-CONTAINING PROTEIN-RELATED"/>
    <property type="match status" value="1"/>
</dbReference>
<evidence type="ECO:0000256" key="9">
    <source>
        <dbReference type="ARBA" id="ARBA00022801"/>
    </source>
</evidence>
<evidence type="ECO:0000256" key="8">
    <source>
        <dbReference type="ARBA" id="ARBA00022759"/>
    </source>
</evidence>
<dbReference type="PANTHER" id="PTHR48258:SF9">
    <property type="entry name" value="OS01G0348150 PROTEIN"/>
    <property type="match status" value="1"/>
</dbReference>
<keyword evidence="16" id="KW-1185">Reference proteome</keyword>
<comment type="caution">
    <text evidence="15">The sequence shown here is derived from an EMBL/GenBank/DDBJ whole genome shotgun (WGS) entry which is preliminary data.</text>
</comment>
<comment type="similarity">
    <text evidence="3">Belongs to the RNase H family.</text>
</comment>
<evidence type="ECO:0000256" key="10">
    <source>
        <dbReference type="ARBA" id="ARBA00022842"/>
    </source>
</evidence>
<evidence type="ECO:0000256" key="11">
    <source>
        <dbReference type="SAM" id="MobiDB-lite"/>
    </source>
</evidence>
<dbReference type="InterPro" id="IPR009027">
    <property type="entry name" value="Ribosomal_bL9/RNase_H1_N"/>
</dbReference>
<keyword evidence="8" id="KW-0255">Endonuclease</keyword>
<dbReference type="Gene3D" id="3.40.970.10">
    <property type="entry name" value="Ribonuclease H1, N-terminal domain"/>
    <property type="match status" value="1"/>
</dbReference>
<evidence type="ECO:0000256" key="6">
    <source>
        <dbReference type="ARBA" id="ARBA00022722"/>
    </source>
</evidence>
<dbReference type="InterPro" id="IPR037056">
    <property type="entry name" value="RNase_H1_N_sf"/>
</dbReference>
<keyword evidence="6" id="KW-0540">Nuclease</keyword>
<feature type="region of interest" description="Disordered" evidence="11">
    <location>
        <begin position="280"/>
        <end position="299"/>
    </location>
</feature>
<dbReference type="Pfam" id="PF01693">
    <property type="entry name" value="Cauli_VI"/>
    <property type="match status" value="1"/>
</dbReference>
<evidence type="ECO:0000256" key="7">
    <source>
        <dbReference type="ARBA" id="ARBA00022723"/>
    </source>
</evidence>
<dbReference type="Proteomes" id="UP001231189">
    <property type="component" value="Unassembled WGS sequence"/>
</dbReference>
<feature type="compositionally biased region" description="Basic and acidic residues" evidence="11">
    <location>
        <begin position="924"/>
        <end position="936"/>
    </location>
</feature>
<sequence>MVRDHLLVRGFMDGYRWEGDEDDYEFVHGISTRNKEGGEHHVEVPGHDQDVEDPGHDHDHNVGDHGPDDMEDQDGGPDDEDHEDEDDGPSSMDWVQDPYLQELLLKQTSNARDAAREKAKMDQLEVDAVTPLYEGCRPEDTRLKVTLMALQMKVKHKMTDTSFNDNMSFWHERLPKGNDINLYMGLLKEELATLWDAPANTWDAAAEEYFPMRAALLTTVHDFLGYGYVAGQVVHGFNACVRCMDDTTYRQLDRDPGSSKTVFMGHRRWLRDEDPWRKRKDLFDGQDEPRRRPRTRSGEQIDELLKNWNECPPPGKKRKAPEPLLKVWKTRSVFWDLPYWKILRVPHSLDVMHITKNVCESLLGTLLNMPERTKDGPKARYDLLSIGIREELHAGRPNDDDDDDDNDDDEAEDTQSRRKGKKAKKIEYYCPPACFTLSQKEIEQFFDCLLGVKLPYGYAGKISRYLDKAKQRFSGMKSHDCHVLMTQILPVAIRGIMDAHVRETLFGLCNFFDVISRKSVGVRQLRRLQEEIVVILCELEMYFPPAFFDVMVHLLVHIVEDIIQLGPTFLHSMMPFERMNGVIKGYVRNRARPDGSIAKGFLTEECISFCTSYLEIENPVGLPVNRHLGKLAGWGHRDGSREMHVDFKGRIADFERANLVALQHIDVVDPWVVEHKTFIAKTYSDQGQQRTDGDIIKEHNSTFTRWFKDKMLTYPIDEDSSAEEKLIFALSQGAEHNLMTFQAYDINGYTFYTEEKDMKSDYQNSGVTMESYTGDVKQRYYGKIEEIWELSYAGENVPMFRVRWAKNVIKEDRHFTTMVIPEAKSKTAGAKVTAKYEPWVLASQVDQCFFITDPQKPSRVVVRRGKRSIIGMDGAANELDFDQSSASSPHRRAPQYSPRPSRSSTPPHPRRTPEQEQHAATPSPHREPEQEQHAAEDLDMTPQQRTDAAHPSKVQRFPLLAESRSIPCVKKPPSSNKDAYYALYHMDKFIRDQQQLTLPEHLRDWANKLARVPDDGIKQDFFRIQVEFCEIIHQDVIRSAGEFYAGYQPSNSDIDTMLQMQGDDYRSWMCLKKGGGFIHAPSVEYFAADAAFLLSPSRERVLDAKTVPASGQAGTVFSWSGHAEERRRRGQKGRGWVCRGSAPERQISVVVSLRTRSRNGGRGKGALLQNMTWYVVYKGKVPGVYNDWEECRRQVHRFSGNSYKGYTTRAEAEDRYARYLAGERTERRRNRMKTTFIGTVLVVTLALFYVMLV</sequence>
<gene>
    <name evidence="15" type="ORF">QYE76_034802</name>
</gene>
<dbReference type="Pfam" id="PF02992">
    <property type="entry name" value="Transposase_21"/>
    <property type="match status" value="1"/>
</dbReference>
<keyword evidence="7" id="KW-0479">Metal-binding</keyword>
<dbReference type="Pfam" id="PF13960">
    <property type="entry name" value="DUF4218"/>
    <property type="match status" value="1"/>
</dbReference>
<feature type="region of interest" description="Disordered" evidence="11">
    <location>
        <begin position="34"/>
        <end position="94"/>
    </location>
</feature>
<evidence type="ECO:0000259" key="13">
    <source>
        <dbReference type="Pfam" id="PF01693"/>
    </source>
</evidence>
<evidence type="ECO:0000256" key="5">
    <source>
        <dbReference type="ARBA" id="ARBA00017721"/>
    </source>
</evidence>
<dbReference type="GO" id="GO:0004523">
    <property type="term" value="F:RNA-DNA hybrid ribonuclease activity"/>
    <property type="evidence" value="ECO:0007669"/>
    <property type="project" value="UniProtKB-EC"/>
</dbReference>
<protein>
    <recommendedName>
        <fullName evidence="5">Ribonuclease H</fullName>
        <ecNumber evidence="4">3.1.26.4</ecNumber>
    </recommendedName>
</protein>
<feature type="region of interest" description="Disordered" evidence="11">
    <location>
        <begin position="392"/>
        <end position="418"/>
    </location>
</feature>
<organism evidence="15 16">
    <name type="scientific">Lolium multiflorum</name>
    <name type="common">Italian ryegrass</name>
    <name type="synonym">Lolium perenne subsp. multiflorum</name>
    <dbReference type="NCBI Taxonomy" id="4521"/>
    <lineage>
        <taxon>Eukaryota</taxon>
        <taxon>Viridiplantae</taxon>
        <taxon>Streptophyta</taxon>
        <taxon>Embryophyta</taxon>
        <taxon>Tracheophyta</taxon>
        <taxon>Spermatophyta</taxon>
        <taxon>Magnoliopsida</taxon>
        <taxon>Liliopsida</taxon>
        <taxon>Poales</taxon>
        <taxon>Poaceae</taxon>
        <taxon>BOP clade</taxon>
        <taxon>Pooideae</taxon>
        <taxon>Poodae</taxon>
        <taxon>Poeae</taxon>
        <taxon>Poeae Chloroplast Group 2 (Poeae type)</taxon>
        <taxon>Loliodinae</taxon>
        <taxon>Loliinae</taxon>
        <taxon>Lolium</taxon>
    </lineage>
</organism>
<dbReference type="EC" id="3.1.26.4" evidence="4"/>
<evidence type="ECO:0000256" key="4">
    <source>
        <dbReference type="ARBA" id="ARBA00012180"/>
    </source>
</evidence>
<evidence type="ECO:0000256" key="1">
    <source>
        <dbReference type="ARBA" id="ARBA00001946"/>
    </source>
</evidence>
<comment type="function">
    <text evidence="2">Endonuclease that specifically degrades the RNA of RNA-DNA hybrids.</text>
</comment>
<evidence type="ECO:0000313" key="16">
    <source>
        <dbReference type="Proteomes" id="UP001231189"/>
    </source>
</evidence>
<keyword evidence="12" id="KW-1133">Transmembrane helix</keyword>
<keyword evidence="12" id="KW-0812">Transmembrane</keyword>
<dbReference type="AlphaFoldDB" id="A0AAD8R197"/>
<feature type="compositionally biased region" description="Acidic residues" evidence="11">
    <location>
        <begin position="69"/>
        <end position="88"/>
    </location>
</feature>
<proteinExistence type="inferred from homology"/>
<evidence type="ECO:0000313" key="15">
    <source>
        <dbReference type="EMBL" id="KAK1611129.1"/>
    </source>
</evidence>
<dbReference type="InterPro" id="IPR004242">
    <property type="entry name" value="Transposase_21"/>
</dbReference>
<dbReference type="InterPro" id="IPR011320">
    <property type="entry name" value="RNase_H1_N"/>
</dbReference>
<feature type="region of interest" description="Disordered" evidence="11">
    <location>
        <begin position="874"/>
        <end position="952"/>
    </location>
</feature>
<accession>A0AAD8R197</accession>
<evidence type="ECO:0000256" key="12">
    <source>
        <dbReference type="SAM" id="Phobius"/>
    </source>
</evidence>
<dbReference type="SUPFAM" id="SSF55658">
    <property type="entry name" value="L9 N-domain-like"/>
    <property type="match status" value="1"/>
</dbReference>
<keyword evidence="10" id="KW-0460">Magnesium</keyword>
<evidence type="ECO:0000256" key="2">
    <source>
        <dbReference type="ARBA" id="ARBA00004065"/>
    </source>
</evidence>
<comment type="cofactor">
    <cofactor evidence="1">
        <name>Mg(2+)</name>
        <dbReference type="ChEBI" id="CHEBI:18420"/>
    </cofactor>
</comment>
<keyword evidence="9" id="KW-0378">Hydrolase</keyword>
<keyword evidence="12" id="KW-0472">Membrane</keyword>
<name>A0AAD8R197_LOLMU</name>
<dbReference type="GO" id="GO:0046872">
    <property type="term" value="F:metal ion binding"/>
    <property type="evidence" value="ECO:0007669"/>
    <property type="project" value="UniProtKB-KW"/>
</dbReference>
<dbReference type="EMBL" id="JAUUTY010000007">
    <property type="protein sequence ID" value="KAK1611129.1"/>
    <property type="molecule type" value="Genomic_DNA"/>
</dbReference>
<feature type="compositionally biased region" description="Acidic residues" evidence="11">
    <location>
        <begin position="399"/>
        <end position="413"/>
    </location>
</feature>
<feature type="domain" description="DUF4218" evidence="14">
    <location>
        <begin position="517"/>
        <end position="615"/>
    </location>
</feature>
<feature type="domain" description="Ribonuclease H1 N-terminal" evidence="13">
    <location>
        <begin position="1173"/>
        <end position="1214"/>
    </location>
</feature>
<reference evidence="15" key="1">
    <citation type="submission" date="2023-07" db="EMBL/GenBank/DDBJ databases">
        <title>A chromosome-level genome assembly of Lolium multiflorum.</title>
        <authorList>
            <person name="Chen Y."/>
            <person name="Copetti D."/>
            <person name="Kolliker R."/>
            <person name="Studer B."/>
        </authorList>
    </citation>
    <scope>NUCLEOTIDE SEQUENCE</scope>
    <source>
        <strain evidence="15">02402/16</strain>
        <tissue evidence="15">Leaf</tissue>
    </source>
</reference>
<evidence type="ECO:0000259" key="14">
    <source>
        <dbReference type="Pfam" id="PF13960"/>
    </source>
</evidence>
<feature type="compositionally biased region" description="Basic and acidic residues" evidence="11">
    <location>
        <begin position="34"/>
        <end position="68"/>
    </location>
</feature>